<evidence type="ECO:0000259" key="1">
    <source>
        <dbReference type="Pfam" id="PF07693"/>
    </source>
</evidence>
<name>M6I123_LEPIR</name>
<gene>
    <name evidence="2" type="ORF">LEP1GSC158_3641</name>
</gene>
<dbReference type="Pfam" id="PF07693">
    <property type="entry name" value="KAP_NTPase"/>
    <property type="match status" value="1"/>
</dbReference>
<dbReference type="Proteomes" id="UP000012089">
    <property type="component" value="Unassembled WGS sequence"/>
</dbReference>
<dbReference type="AlphaFoldDB" id="M6I123"/>
<accession>M6I123</accession>
<evidence type="ECO:0000313" key="3">
    <source>
        <dbReference type="Proteomes" id="UP000012089"/>
    </source>
</evidence>
<comment type="caution">
    <text evidence="2">The sequence shown here is derived from an EMBL/GenBank/DDBJ whole genome shotgun (WGS) entry which is preliminary data.</text>
</comment>
<sequence length="612" mass="71487">MNHILEIISKFVAIERPEFALLINGKWGSGKTYFIKNEVINNLKNKKAIYLSLNGLGNIDMISTRLLISYFNISESINIGHDIVKSLMDMADSAPYVKIGSNILKGMTNLTNKILSKKINLTNSLIIFDDLERVSPTLNIIDVLGYINTNFIENHNYNVIFLCDEQRISNIEYQVAKEKVIGRTLEFKYPIDEFIDGYLKGRYSTSPNFSCFLQKHRNAIVELFSRAKEENIRTYNFIFDSFRNIFSLVSKTKFSEYMPSLLQLFISISIEFKRGILTSADSKKYKGLDHLERNVSALLSQRSILKHMKGEVPQSESPYYEIFYGRYIEHSGIPWVFVKEIYTYILSGYYDKIELLNELKRDHEKKEKEWNVQLKKLYDFRDLEIGELAEVLKLIRKYIYEKKYEIVQLPNILHILSNINTIGFLEFDYEQIKIKIETLLQEYLEKIKTTDKDVEIFRSDYYLNSENPIIESAMQKIKEIESVSHERRLARNLSQFYTHLEDVLPDQFLNAYRSLRSEGLFVLLSKYGYANKIIHLKNRGIHNISSILDDMFLSISKPGSVYYNEKNALLEIAEEIRKASKTDAVDKMKKHLLNELSEKLLKSANHLEATKE</sequence>
<dbReference type="InterPro" id="IPR027417">
    <property type="entry name" value="P-loop_NTPase"/>
</dbReference>
<reference evidence="2 3" key="1">
    <citation type="submission" date="2013-01" db="EMBL/GenBank/DDBJ databases">
        <authorList>
            <person name="Harkins D.M."/>
            <person name="Durkin A.S."/>
            <person name="Brinkac L.M."/>
            <person name="Haft D.H."/>
            <person name="Selengut J.D."/>
            <person name="Sanka R."/>
            <person name="DePew J."/>
            <person name="Purushe J."/>
            <person name="Tulsiani S.M."/>
            <person name="Graham G.C."/>
            <person name="Burns M.-A."/>
            <person name="Dohnt M.F."/>
            <person name="Smythe L.D."/>
            <person name="McKay D.B."/>
            <person name="Craig S.B."/>
            <person name="Vinetz J.M."/>
            <person name="Sutton G.G."/>
            <person name="Nierman W.C."/>
            <person name="Fouts D.E."/>
        </authorList>
    </citation>
    <scope>NUCLEOTIDE SEQUENCE [LARGE SCALE GENOMIC DNA]</scope>
    <source>
        <strain evidence="2 3">LT2156</strain>
    </source>
</reference>
<proteinExistence type="predicted"/>
<organism evidence="2 3">
    <name type="scientific">Leptospira interrogans serovar Zanoni str. LT2156</name>
    <dbReference type="NCBI Taxonomy" id="1001601"/>
    <lineage>
        <taxon>Bacteria</taxon>
        <taxon>Pseudomonadati</taxon>
        <taxon>Spirochaetota</taxon>
        <taxon>Spirochaetia</taxon>
        <taxon>Leptospirales</taxon>
        <taxon>Leptospiraceae</taxon>
        <taxon>Leptospira</taxon>
    </lineage>
</organism>
<protein>
    <submittedName>
        <fullName evidence="2">KAP family P-loop domain protein</fullName>
    </submittedName>
</protein>
<evidence type="ECO:0000313" key="2">
    <source>
        <dbReference type="EMBL" id="EMM96861.1"/>
    </source>
</evidence>
<dbReference type="SUPFAM" id="SSF52540">
    <property type="entry name" value="P-loop containing nucleoside triphosphate hydrolases"/>
    <property type="match status" value="1"/>
</dbReference>
<dbReference type="InterPro" id="IPR011646">
    <property type="entry name" value="KAP_P-loop"/>
</dbReference>
<dbReference type="Gene3D" id="3.40.50.300">
    <property type="entry name" value="P-loop containing nucleotide triphosphate hydrolases"/>
    <property type="match status" value="1"/>
</dbReference>
<dbReference type="EMBL" id="AFMF02000020">
    <property type="protein sequence ID" value="EMM96861.1"/>
    <property type="molecule type" value="Genomic_DNA"/>
</dbReference>
<feature type="domain" description="KAP NTPase" evidence="1">
    <location>
        <begin position="3"/>
        <end position="72"/>
    </location>
</feature>